<feature type="compositionally biased region" description="Basic and acidic residues" evidence="1">
    <location>
        <begin position="208"/>
        <end position="240"/>
    </location>
</feature>
<feature type="compositionally biased region" description="Basic and acidic residues" evidence="1">
    <location>
        <begin position="99"/>
        <end position="112"/>
    </location>
</feature>
<proteinExistence type="predicted"/>
<feature type="compositionally biased region" description="Polar residues" evidence="1">
    <location>
        <begin position="41"/>
        <end position="50"/>
    </location>
</feature>
<accession>A0ABD1GHA6</accession>
<keyword evidence="3" id="KW-1185">Reference proteome</keyword>
<feature type="region of interest" description="Disordered" evidence="1">
    <location>
        <begin position="176"/>
        <end position="246"/>
    </location>
</feature>
<sequence length="302" mass="33218">MASSAPAKSQPLHNFELPPLLKWSKDGKSSGSQKRRRSLMSPPQRSSAASGSPIHRDYAAATSPRSRSPSSPEYPTAGGDSMKHTSVYDGIKHLAIGGDSEKLPLLRDEARKSSRCGDWPTDPGASRKGKESGKLEKKSNASPSAIRKCNLPIKIGSKSSKEEDEFCKAKIENNKEPGEIDNVGKEGKANHKADEDIRPWNLRPRNVKSKEVFGGEMNKAEAQMRRGGKEGKGDDREKGEKKKKKKLSINIALTKEEIEEDIFALTGAKPSRRPQKRPKNVQKQLDLTFPGLHLLSITPDSY</sequence>
<protein>
    <submittedName>
        <fullName evidence="2">Uncharacterized protein</fullName>
    </submittedName>
</protein>
<name>A0ABD1GHA6_SALDI</name>
<evidence type="ECO:0000256" key="1">
    <source>
        <dbReference type="SAM" id="MobiDB-lite"/>
    </source>
</evidence>
<gene>
    <name evidence="2" type="ORF">AAHA92_20331</name>
</gene>
<dbReference type="InterPro" id="IPR012438">
    <property type="entry name" value="DUF1639"/>
</dbReference>
<feature type="compositionally biased region" description="Basic and acidic residues" evidence="1">
    <location>
        <begin position="128"/>
        <end position="139"/>
    </location>
</feature>
<evidence type="ECO:0000313" key="3">
    <source>
        <dbReference type="Proteomes" id="UP001567538"/>
    </source>
</evidence>
<dbReference type="PANTHER" id="PTHR33130">
    <property type="entry name" value="PUTATIVE (DUF1639)-RELATED"/>
    <property type="match status" value="1"/>
</dbReference>
<dbReference type="PANTHER" id="PTHR33130:SF40">
    <property type="entry name" value="CHROMOGRANIN (DUF1639)"/>
    <property type="match status" value="1"/>
</dbReference>
<evidence type="ECO:0000313" key="2">
    <source>
        <dbReference type="EMBL" id="KAL1543347.1"/>
    </source>
</evidence>
<dbReference type="EMBL" id="JBEAFC010000008">
    <property type="protein sequence ID" value="KAL1543347.1"/>
    <property type="molecule type" value="Genomic_DNA"/>
</dbReference>
<feature type="compositionally biased region" description="Basic and acidic residues" evidence="1">
    <location>
        <begin position="176"/>
        <end position="198"/>
    </location>
</feature>
<feature type="region of interest" description="Disordered" evidence="1">
    <location>
        <begin position="98"/>
        <end position="153"/>
    </location>
</feature>
<feature type="region of interest" description="Disordered" evidence="1">
    <location>
        <begin position="1"/>
        <end position="85"/>
    </location>
</feature>
<dbReference type="Proteomes" id="UP001567538">
    <property type="component" value="Unassembled WGS sequence"/>
</dbReference>
<comment type="caution">
    <text evidence="2">The sequence shown here is derived from an EMBL/GenBank/DDBJ whole genome shotgun (WGS) entry which is preliminary data.</text>
</comment>
<reference evidence="2 3" key="1">
    <citation type="submission" date="2024-06" db="EMBL/GenBank/DDBJ databases">
        <title>A chromosome level genome sequence of Diviner's sage (Salvia divinorum).</title>
        <authorList>
            <person name="Ford S.A."/>
            <person name="Ro D.-K."/>
            <person name="Ness R.W."/>
            <person name="Phillips M.A."/>
        </authorList>
    </citation>
    <scope>NUCLEOTIDE SEQUENCE [LARGE SCALE GENOMIC DNA]</scope>
    <source>
        <strain evidence="2">SAF-2024a</strain>
        <tissue evidence="2">Leaf</tissue>
    </source>
</reference>
<dbReference type="Pfam" id="PF07797">
    <property type="entry name" value="DUF1639"/>
    <property type="match status" value="1"/>
</dbReference>
<dbReference type="AlphaFoldDB" id="A0ABD1GHA6"/>
<organism evidence="2 3">
    <name type="scientific">Salvia divinorum</name>
    <name type="common">Maria pastora</name>
    <name type="synonym">Diviner's sage</name>
    <dbReference type="NCBI Taxonomy" id="28513"/>
    <lineage>
        <taxon>Eukaryota</taxon>
        <taxon>Viridiplantae</taxon>
        <taxon>Streptophyta</taxon>
        <taxon>Embryophyta</taxon>
        <taxon>Tracheophyta</taxon>
        <taxon>Spermatophyta</taxon>
        <taxon>Magnoliopsida</taxon>
        <taxon>eudicotyledons</taxon>
        <taxon>Gunneridae</taxon>
        <taxon>Pentapetalae</taxon>
        <taxon>asterids</taxon>
        <taxon>lamiids</taxon>
        <taxon>Lamiales</taxon>
        <taxon>Lamiaceae</taxon>
        <taxon>Nepetoideae</taxon>
        <taxon>Mentheae</taxon>
        <taxon>Salviinae</taxon>
        <taxon>Salvia</taxon>
        <taxon>Salvia subgen. Calosphace</taxon>
    </lineage>
</organism>